<dbReference type="PROSITE" id="PS00653">
    <property type="entry name" value="GLYCOSYL_HYDROL_F1_2"/>
    <property type="match status" value="1"/>
</dbReference>
<dbReference type="PANTHER" id="PTHR10353:SF36">
    <property type="entry name" value="LP05116P"/>
    <property type="match status" value="1"/>
</dbReference>
<dbReference type="EMBL" id="KZ613941">
    <property type="protein sequence ID" value="PMD44476.1"/>
    <property type="molecule type" value="Genomic_DNA"/>
</dbReference>
<dbReference type="GO" id="GO:0008422">
    <property type="term" value="F:beta-glucosidase activity"/>
    <property type="evidence" value="ECO:0007669"/>
    <property type="project" value="TreeGrafter"/>
</dbReference>
<feature type="signal peptide" evidence="5">
    <location>
        <begin position="1"/>
        <end position="17"/>
    </location>
</feature>
<keyword evidence="5" id="KW-0732">Signal</keyword>
<dbReference type="Proteomes" id="UP000235786">
    <property type="component" value="Unassembled WGS sequence"/>
</dbReference>
<gene>
    <name evidence="6" type="ORF">L207DRAFT_509222</name>
</gene>
<name>A0A2J6S128_HYAVF</name>
<keyword evidence="7" id="KW-1185">Reference proteome</keyword>
<organism evidence="6 7">
    <name type="scientific">Hyaloscypha variabilis (strain UAMH 11265 / GT02V1 / F)</name>
    <name type="common">Meliniomyces variabilis</name>
    <dbReference type="NCBI Taxonomy" id="1149755"/>
    <lineage>
        <taxon>Eukaryota</taxon>
        <taxon>Fungi</taxon>
        <taxon>Dikarya</taxon>
        <taxon>Ascomycota</taxon>
        <taxon>Pezizomycotina</taxon>
        <taxon>Leotiomycetes</taxon>
        <taxon>Helotiales</taxon>
        <taxon>Hyaloscyphaceae</taxon>
        <taxon>Hyaloscypha</taxon>
        <taxon>Hyaloscypha variabilis</taxon>
    </lineage>
</organism>
<reference evidence="6 7" key="1">
    <citation type="submission" date="2016-04" db="EMBL/GenBank/DDBJ databases">
        <title>A degradative enzymes factory behind the ericoid mycorrhizal symbiosis.</title>
        <authorList>
            <consortium name="DOE Joint Genome Institute"/>
            <person name="Martino E."/>
            <person name="Morin E."/>
            <person name="Grelet G."/>
            <person name="Kuo A."/>
            <person name="Kohler A."/>
            <person name="Daghino S."/>
            <person name="Barry K."/>
            <person name="Choi C."/>
            <person name="Cichocki N."/>
            <person name="Clum A."/>
            <person name="Copeland A."/>
            <person name="Hainaut M."/>
            <person name="Haridas S."/>
            <person name="Labutti K."/>
            <person name="Lindquist E."/>
            <person name="Lipzen A."/>
            <person name="Khouja H.-R."/>
            <person name="Murat C."/>
            <person name="Ohm R."/>
            <person name="Olson A."/>
            <person name="Spatafora J."/>
            <person name="Veneault-Fourrey C."/>
            <person name="Henrissat B."/>
            <person name="Grigoriev I."/>
            <person name="Martin F."/>
            <person name="Perotto S."/>
        </authorList>
    </citation>
    <scope>NUCLEOTIDE SEQUENCE [LARGE SCALE GENOMIC DNA]</scope>
    <source>
        <strain evidence="6 7">F</strain>
    </source>
</reference>
<dbReference type="GO" id="GO:0005975">
    <property type="term" value="P:carbohydrate metabolic process"/>
    <property type="evidence" value="ECO:0007669"/>
    <property type="project" value="InterPro"/>
</dbReference>
<dbReference type="InterPro" id="IPR017853">
    <property type="entry name" value="GH"/>
</dbReference>
<keyword evidence="3" id="KW-0326">Glycosidase</keyword>
<evidence type="ECO:0000313" key="7">
    <source>
        <dbReference type="Proteomes" id="UP000235786"/>
    </source>
</evidence>
<keyword evidence="2 6" id="KW-0378">Hydrolase</keyword>
<comment type="similarity">
    <text evidence="1 4">Belongs to the glycosyl hydrolase 1 family.</text>
</comment>
<dbReference type="Gene3D" id="3.20.20.80">
    <property type="entry name" value="Glycosidases"/>
    <property type="match status" value="1"/>
</dbReference>
<dbReference type="AlphaFoldDB" id="A0A2J6S128"/>
<dbReference type="PANTHER" id="PTHR10353">
    <property type="entry name" value="GLYCOSYL HYDROLASE"/>
    <property type="match status" value="1"/>
</dbReference>
<dbReference type="InterPro" id="IPR001360">
    <property type="entry name" value="Glyco_hydro_1"/>
</dbReference>
<feature type="chain" id="PRO_5014433244" evidence="5">
    <location>
        <begin position="18"/>
        <end position="600"/>
    </location>
</feature>
<dbReference type="PRINTS" id="PR00131">
    <property type="entry name" value="GLHYDRLASE1"/>
</dbReference>
<evidence type="ECO:0000256" key="5">
    <source>
        <dbReference type="SAM" id="SignalP"/>
    </source>
</evidence>
<dbReference type="SUPFAM" id="SSF51445">
    <property type="entry name" value="(Trans)glycosidases"/>
    <property type="match status" value="1"/>
</dbReference>
<dbReference type="STRING" id="1149755.A0A2J6S128"/>
<evidence type="ECO:0000256" key="2">
    <source>
        <dbReference type="ARBA" id="ARBA00022801"/>
    </source>
</evidence>
<evidence type="ECO:0000256" key="1">
    <source>
        <dbReference type="ARBA" id="ARBA00010838"/>
    </source>
</evidence>
<dbReference type="Pfam" id="PF00232">
    <property type="entry name" value="Glyco_hydro_1"/>
    <property type="match status" value="1"/>
</dbReference>
<evidence type="ECO:0000256" key="4">
    <source>
        <dbReference type="RuleBase" id="RU003690"/>
    </source>
</evidence>
<accession>A0A2J6S128</accession>
<dbReference type="OrthoDB" id="65569at2759"/>
<evidence type="ECO:0000313" key="6">
    <source>
        <dbReference type="EMBL" id="PMD44476.1"/>
    </source>
</evidence>
<dbReference type="InterPro" id="IPR033132">
    <property type="entry name" value="GH_1_N_CS"/>
</dbReference>
<protein>
    <submittedName>
        <fullName evidence="6">Glycoside hydrolase family 1 protein</fullName>
    </submittedName>
</protein>
<sequence length="600" mass="66283">MKLSLLSLSMLTGLATCQNSTSNYTSPLPTTIIPTPTSATTLSGSTVANPAAFTTALTLDVEDLWNLFVGPVSTAAINTTVSATPVPTNELIPPPGLYYSSFPSGQQIPLMSKNESWKFPAGFWWGVASAAFQVEGAVKAEGRGPSIWDALLHRVEGYTVANQTGDITDNQYYLYKQDIARIAALGVKTYSFSISWSRVFPFGNGPVNELALAHYDDVINTCIEYGVEPSVTLYHWDLPLNLQNTYGGWLGPQIVDDFVAYAKVVFGRYGNRVARWFTVNEPIVFCDNYPLPDNYFTNTSIPKVQQPYWCGHHVILAHANAYHLAKSMGINGTVSFKTNGGYKIPLTNSSEDAIAVQRAWDFNEGWFANPIFLTGDYPQYLKEFVSGFLPEFTDAEKSLINGSADIFAHDAYTSQFYMAPDSGIAACTSNTSNPLYPSCANTTYTYTTADGGWNVGPAADPLSPWLHKATDWVPLFLHYIQDTWKPTGGIAVTEFGFAEPFEVLKTIKADILFDPIRSSYYREYMEAILIAISEGVDVKGTLAWSIVDNLEWNSGFQVKFGMQYVNLTTQERAYKASFFEYVNAFKLYGTDPVTPHFVSS</sequence>
<proteinExistence type="inferred from homology"/>
<evidence type="ECO:0000256" key="3">
    <source>
        <dbReference type="ARBA" id="ARBA00023295"/>
    </source>
</evidence>